<dbReference type="Proteomes" id="UP000028990">
    <property type="component" value="Unassembled WGS sequence"/>
</dbReference>
<keyword evidence="11" id="KW-1185">Reference proteome</keyword>
<dbReference type="PANTHER" id="PTHR47393">
    <property type="entry name" value="CYSTATIN-12-RELATED"/>
    <property type="match status" value="1"/>
</dbReference>
<evidence type="ECO:0000256" key="5">
    <source>
        <dbReference type="ARBA" id="ARBA00022704"/>
    </source>
</evidence>
<evidence type="ECO:0000256" key="7">
    <source>
        <dbReference type="ARBA" id="ARBA00023157"/>
    </source>
</evidence>
<evidence type="ECO:0000313" key="11">
    <source>
        <dbReference type="Proteomes" id="UP000028990"/>
    </source>
</evidence>
<dbReference type="OMA" id="TCVERSW"/>
<dbReference type="EMBL" id="KN124277">
    <property type="protein sequence ID" value="KFO21835.1"/>
    <property type="molecule type" value="Genomic_DNA"/>
</dbReference>
<keyword evidence="6 8" id="KW-0732">Signal</keyword>
<protein>
    <submittedName>
        <fullName evidence="10">Cystatin-12</fullName>
    </submittedName>
</protein>
<feature type="signal peptide" evidence="8">
    <location>
        <begin position="1"/>
        <end position="20"/>
    </location>
</feature>
<name>A0A091CVP6_FUKDA</name>
<dbReference type="InterPro" id="IPR052333">
    <property type="entry name" value="Cystatin_spermatogenesis"/>
</dbReference>
<gene>
    <name evidence="10" type="ORF">H920_16773</name>
</gene>
<keyword evidence="7" id="KW-1015">Disulfide bond</keyword>
<evidence type="ECO:0000256" key="8">
    <source>
        <dbReference type="SAM" id="SignalP"/>
    </source>
</evidence>
<dbReference type="Gene3D" id="3.10.450.10">
    <property type="match status" value="1"/>
</dbReference>
<proteinExistence type="inferred from homology"/>
<evidence type="ECO:0000256" key="3">
    <source>
        <dbReference type="ARBA" id="ARBA00022525"/>
    </source>
</evidence>
<dbReference type="CDD" id="cd00042">
    <property type="entry name" value="CY"/>
    <property type="match status" value="1"/>
</dbReference>
<feature type="domain" description="Cystatin" evidence="9">
    <location>
        <begin position="25"/>
        <end position="109"/>
    </location>
</feature>
<evidence type="ECO:0000256" key="4">
    <source>
        <dbReference type="ARBA" id="ARBA00022690"/>
    </source>
</evidence>
<dbReference type="GO" id="GO:0005576">
    <property type="term" value="C:extracellular region"/>
    <property type="evidence" value="ECO:0007669"/>
    <property type="project" value="UniProtKB-SubCell"/>
</dbReference>
<evidence type="ECO:0000256" key="1">
    <source>
        <dbReference type="ARBA" id="ARBA00004613"/>
    </source>
</evidence>
<organism evidence="10 11">
    <name type="scientific">Fukomys damarensis</name>
    <name type="common">Damaraland mole rat</name>
    <name type="synonym">Cryptomys damarensis</name>
    <dbReference type="NCBI Taxonomy" id="885580"/>
    <lineage>
        <taxon>Eukaryota</taxon>
        <taxon>Metazoa</taxon>
        <taxon>Chordata</taxon>
        <taxon>Craniata</taxon>
        <taxon>Vertebrata</taxon>
        <taxon>Euteleostomi</taxon>
        <taxon>Mammalia</taxon>
        <taxon>Eutheria</taxon>
        <taxon>Euarchontoglires</taxon>
        <taxon>Glires</taxon>
        <taxon>Rodentia</taxon>
        <taxon>Hystricomorpha</taxon>
        <taxon>Bathyergidae</taxon>
        <taxon>Fukomys</taxon>
    </lineage>
</organism>
<dbReference type="Pfam" id="PF00031">
    <property type="entry name" value="Cystatin"/>
    <property type="match status" value="1"/>
</dbReference>
<dbReference type="PANTHER" id="PTHR47393:SF1">
    <property type="entry name" value="CYSTATIN-12"/>
    <property type="match status" value="1"/>
</dbReference>
<dbReference type="AlphaFoldDB" id="A0A091CVP6"/>
<dbReference type="eggNOG" id="ENOG502TDK9">
    <property type="taxonomic scope" value="Eukaryota"/>
</dbReference>
<evidence type="ECO:0000259" key="9">
    <source>
        <dbReference type="Pfam" id="PF00031"/>
    </source>
</evidence>
<keyword evidence="5" id="KW-0789">Thiol protease inhibitor</keyword>
<dbReference type="InterPro" id="IPR046350">
    <property type="entry name" value="Cystatin_sf"/>
</dbReference>
<comment type="subcellular location">
    <subcellularLocation>
        <location evidence="1">Secreted</location>
    </subcellularLocation>
</comment>
<comment type="similarity">
    <text evidence="2">Belongs to the cystatin family.</text>
</comment>
<dbReference type="GO" id="GO:0004869">
    <property type="term" value="F:cysteine-type endopeptidase inhibitor activity"/>
    <property type="evidence" value="ECO:0007669"/>
    <property type="project" value="UniProtKB-KW"/>
</dbReference>
<keyword evidence="3" id="KW-0964">Secreted</keyword>
<dbReference type="STRING" id="885580.ENSFDAP00000015018"/>
<dbReference type="SUPFAM" id="SSF54403">
    <property type="entry name" value="Cystatin/monellin"/>
    <property type="match status" value="1"/>
</dbReference>
<dbReference type="InterPro" id="IPR000010">
    <property type="entry name" value="Cystatin_dom"/>
</dbReference>
<evidence type="ECO:0000256" key="6">
    <source>
        <dbReference type="ARBA" id="ARBA00022729"/>
    </source>
</evidence>
<accession>A0A091CVP6</accession>
<reference evidence="10 11" key="1">
    <citation type="submission" date="2013-11" db="EMBL/GenBank/DDBJ databases">
        <title>The Damaraland mole rat (Fukomys damarensis) genome and evolution of African mole rats.</title>
        <authorList>
            <person name="Gladyshev V.N."/>
            <person name="Fang X."/>
        </authorList>
    </citation>
    <scope>NUCLEOTIDE SEQUENCE [LARGE SCALE GENOMIC DNA]</scope>
    <source>
        <tissue evidence="10">Liver</tissue>
    </source>
</reference>
<evidence type="ECO:0000256" key="2">
    <source>
        <dbReference type="ARBA" id="ARBA00009403"/>
    </source>
</evidence>
<feature type="chain" id="PRO_5018555168" evidence="8">
    <location>
        <begin position="21"/>
        <end position="126"/>
    </location>
</feature>
<evidence type="ECO:0000313" key="10">
    <source>
        <dbReference type="EMBL" id="KFO21835.1"/>
    </source>
</evidence>
<keyword evidence="4" id="KW-0646">Protease inhibitor</keyword>
<sequence>MLWKVALLVGFLVLVTPVRRDQFVDIDKKLKAFAMSVEHVVFQFNEAQEDPFAYKFLRVRRSQGQFSTGTYLIDLEMGRTVCRKHDEDIDNCPLQQDTGRRKVRCTYIVQTIEWFTKFSILNSTCA</sequence>